<dbReference type="GeneID" id="116200456"/>
<evidence type="ECO:0000313" key="3">
    <source>
        <dbReference type="RefSeq" id="XP_031387165.1"/>
    </source>
</evidence>
<evidence type="ECO:0000313" key="2">
    <source>
        <dbReference type="Proteomes" id="UP000515151"/>
    </source>
</evidence>
<reference evidence="2" key="1">
    <citation type="journal article" date="2020" name="Plant Biotechnol. J.">
        <title>The pomegranate (Punica granatum L.) draft genome dissects genetic divergence between soft- and hard-seeded cultivars.</title>
        <authorList>
            <person name="Luo X."/>
            <person name="Li H."/>
            <person name="Wu Z."/>
            <person name="Yao W."/>
            <person name="Zhao P."/>
            <person name="Cao D."/>
            <person name="Yu H."/>
            <person name="Li K."/>
            <person name="Poudel K."/>
            <person name="Zhao D."/>
            <person name="Zhang F."/>
            <person name="Xia X."/>
            <person name="Chen L."/>
            <person name="Wang Q."/>
            <person name="Jing D."/>
            <person name="Cao S."/>
        </authorList>
    </citation>
    <scope>NUCLEOTIDE SEQUENCE [LARGE SCALE GENOMIC DNA]</scope>
    <source>
        <strain evidence="2">cv. Tunisia</strain>
    </source>
</reference>
<feature type="compositionally biased region" description="Basic residues" evidence="1">
    <location>
        <begin position="251"/>
        <end position="264"/>
    </location>
</feature>
<feature type="region of interest" description="Disordered" evidence="1">
    <location>
        <begin position="1"/>
        <end position="30"/>
    </location>
</feature>
<reference evidence="3" key="2">
    <citation type="submission" date="2025-08" db="UniProtKB">
        <authorList>
            <consortium name="RefSeq"/>
        </authorList>
    </citation>
    <scope>IDENTIFICATION</scope>
    <source>
        <tissue evidence="3">Leaf</tissue>
    </source>
</reference>
<protein>
    <submittedName>
        <fullName evidence="3">Extensin-like</fullName>
    </submittedName>
</protein>
<proteinExistence type="predicted"/>
<dbReference type="Proteomes" id="UP000515151">
    <property type="component" value="Chromosome 3"/>
</dbReference>
<organism evidence="2 3">
    <name type="scientific">Punica granatum</name>
    <name type="common">Pomegranate</name>
    <dbReference type="NCBI Taxonomy" id="22663"/>
    <lineage>
        <taxon>Eukaryota</taxon>
        <taxon>Viridiplantae</taxon>
        <taxon>Streptophyta</taxon>
        <taxon>Embryophyta</taxon>
        <taxon>Tracheophyta</taxon>
        <taxon>Spermatophyta</taxon>
        <taxon>Magnoliopsida</taxon>
        <taxon>eudicotyledons</taxon>
        <taxon>Gunneridae</taxon>
        <taxon>Pentapetalae</taxon>
        <taxon>rosids</taxon>
        <taxon>malvids</taxon>
        <taxon>Myrtales</taxon>
        <taxon>Lythraceae</taxon>
        <taxon>Punica</taxon>
    </lineage>
</organism>
<evidence type="ECO:0000256" key="1">
    <source>
        <dbReference type="SAM" id="MobiDB-lite"/>
    </source>
</evidence>
<keyword evidence="2" id="KW-1185">Reference proteome</keyword>
<dbReference type="AlphaFoldDB" id="A0A6P8CTK3"/>
<name>A0A6P8CTK3_PUNGR</name>
<dbReference type="RefSeq" id="XP_031387165.1">
    <property type="nucleotide sequence ID" value="XM_031531305.1"/>
</dbReference>
<feature type="region of interest" description="Disordered" evidence="1">
    <location>
        <begin position="218"/>
        <end position="265"/>
    </location>
</feature>
<sequence length="330" mass="36205">MAEDQQPAIHEHDTPPTPTHSQTPLTQVISPPMPADVSTAHSGIPIGHPPPTAQTVSNLVESARFTALEGMVNHLAANMATNMTELMAMLRNQNQASSSFTQPLEHRPIVDPNPMVTPTFVSEAEDTSFSTMAFAPTVHPINDPLPPPPAPTAVPLPPVAFLSTDSTMHTLPPLTVSMHPPIYIVPPPTVPPVTIAQAPVSLHLHSTNLSRSIILLRRSRQQRPRNHTTPTRPRQLSPLNPGRRCREPLRRHNRTPPHRVHRSAPHNIDRADSTHLYPLLSLTYIGNSWRGIRFSQYPRARTSTPPSRINPSAANIIRVRRGTLSTIVGG</sequence>
<accession>A0A6P8CTK3</accession>
<gene>
    <name evidence="3" type="primary">LOC116200456</name>
</gene>
<feature type="compositionally biased region" description="Polar residues" evidence="1">
    <location>
        <begin position="19"/>
        <end position="29"/>
    </location>
</feature>